<dbReference type="InterPro" id="IPR021906">
    <property type="entry name" value="BAF250/Osa"/>
</dbReference>
<reference evidence="3 4" key="2">
    <citation type="submission" date="2018-10" db="EMBL/GenBank/DDBJ databases">
        <authorList>
            <consortium name="Pathogen Informatics"/>
        </authorList>
    </citation>
    <scope>NUCLEOTIDE SEQUENCE [LARGE SCALE GENOMIC DNA]</scope>
</reference>
<dbReference type="PANTHER" id="PTHR12656:SF5">
    <property type="entry name" value="TRITHORAX GROUP PROTEIN OSA"/>
    <property type="match status" value="1"/>
</dbReference>
<evidence type="ECO:0000313" key="3">
    <source>
        <dbReference type="EMBL" id="VDD85034.1"/>
    </source>
</evidence>
<dbReference type="AlphaFoldDB" id="A0A0N4USW2"/>
<evidence type="ECO:0000313" key="4">
    <source>
        <dbReference type="Proteomes" id="UP000274131"/>
    </source>
</evidence>
<dbReference type="GO" id="GO:0006338">
    <property type="term" value="P:chromatin remodeling"/>
    <property type="evidence" value="ECO:0007669"/>
    <property type="project" value="InterPro"/>
</dbReference>
<feature type="compositionally biased region" description="Polar residues" evidence="1">
    <location>
        <begin position="343"/>
        <end position="352"/>
    </location>
</feature>
<evidence type="ECO:0000256" key="1">
    <source>
        <dbReference type="SAM" id="MobiDB-lite"/>
    </source>
</evidence>
<dbReference type="STRING" id="51028.A0A0N4USW2"/>
<dbReference type="EMBL" id="UXUI01000117">
    <property type="protein sequence ID" value="VDD85034.1"/>
    <property type="molecule type" value="Genomic_DNA"/>
</dbReference>
<dbReference type="GO" id="GO:0031491">
    <property type="term" value="F:nucleosome binding"/>
    <property type="evidence" value="ECO:0007669"/>
    <property type="project" value="TreeGrafter"/>
</dbReference>
<feature type="region of interest" description="Disordered" evidence="1">
    <location>
        <begin position="237"/>
        <end position="354"/>
    </location>
</feature>
<dbReference type="PROSITE" id="PS51011">
    <property type="entry name" value="ARID"/>
    <property type="match status" value="1"/>
</dbReference>
<feature type="compositionally biased region" description="Low complexity" evidence="1">
    <location>
        <begin position="238"/>
        <end position="260"/>
    </location>
</feature>
<dbReference type="PANTHER" id="PTHR12656">
    <property type="entry name" value="BRG-1 ASSOCIATED FACTOR 250 BAF250"/>
    <property type="match status" value="1"/>
</dbReference>
<name>A0A0N4USW2_ENTVE</name>
<dbReference type="GO" id="GO:0045893">
    <property type="term" value="P:positive regulation of DNA-templated transcription"/>
    <property type="evidence" value="ECO:0007669"/>
    <property type="project" value="TreeGrafter"/>
</dbReference>
<sequence>MFYGHSAQPSPIPNGTYSSPDSVGPSTAGEKRKVKGGSRPSSRGVMFPNTPGQGGPPPQVGPLQNPALVGLRMEAAPVSSSSGEDWKLIYLCAVFDVHNSISQFIGFSPQDVPQQSGSVPHHPHLAQSHQMVGGVMPHQGTGYSPGLYQSGYWASQQPRYGMPPGPVGHFYLPNQPPVTQSAFSGYPIMEPRTMMPPARVPTNNQTELTRVSNGPMSVDWQTKMNVPKMPVQETPSLAAVSSAHQAPSSSTSSQPTTSCPQPMPQMASNSLPVQPLNSAGSTSQQLPNTSTASAMSPDTASLTADESLDDSKSLQGASPASWPHTPAQMSQGQRTPVPPGQPSTPGLSNTGTKVKESPATLMDRLIGPVNPGNPYYLERRKFFEELFQFCESQGDPITQVPQVSKQTIDLQRLYYAVYKRGGFEQVMRDKTWKQICTDANPEMSESSAAGYQLRRHYQKYLLRYECYKTGKNYEIAVALAEKAKKRSRREKEPQMISQYGPGKLIIVWA</sequence>
<dbReference type="Pfam" id="PF01388">
    <property type="entry name" value="ARID"/>
    <property type="match status" value="1"/>
</dbReference>
<protein>
    <submittedName>
        <fullName evidence="5">ARID domain-containing protein</fullName>
    </submittedName>
</protein>
<dbReference type="OrthoDB" id="8709537at2759"/>
<feature type="domain" description="ARID" evidence="2">
    <location>
        <begin position="376"/>
        <end position="469"/>
    </location>
</feature>
<organism evidence="5">
    <name type="scientific">Enterobius vermicularis</name>
    <name type="common">Human pinworm</name>
    <dbReference type="NCBI Taxonomy" id="51028"/>
    <lineage>
        <taxon>Eukaryota</taxon>
        <taxon>Metazoa</taxon>
        <taxon>Ecdysozoa</taxon>
        <taxon>Nematoda</taxon>
        <taxon>Chromadorea</taxon>
        <taxon>Rhabditida</taxon>
        <taxon>Spirurina</taxon>
        <taxon>Oxyuridomorpha</taxon>
        <taxon>Oxyuroidea</taxon>
        <taxon>Oxyuridae</taxon>
        <taxon>Enterobius</taxon>
    </lineage>
</organism>
<dbReference type="Proteomes" id="UP000274131">
    <property type="component" value="Unassembled WGS sequence"/>
</dbReference>
<dbReference type="SMART" id="SM01014">
    <property type="entry name" value="ARID"/>
    <property type="match status" value="1"/>
</dbReference>
<proteinExistence type="predicted"/>
<dbReference type="GO" id="GO:0006357">
    <property type="term" value="P:regulation of transcription by RNA polymerase II"/>
    <property type="evidence" value="ECO:0007669"/>
    <property type="project" value="TreeGrafter"/>
</dbReference>
<dbReference type="GO" id="GO:0016514">
    <property type="term" value="C:SWI/SNF complex"/>
    <property type="evidence" value="ECO:0007669"/>
    <property type="project" value="InterPro"/>
</dbReference>
<dbReference type="GO" id="GO:0035060">
    <property type="term" value="C:brahma complex"/>
    <property type="evidence" value="ECO:0007669"/>
    <property type="project" value="InterPro"/>
</dbReference>
<dbReference type="Gene3D" id="1.10.150.60">
    <property type="entry name" value="ARID DNA-binding domain"/>
    <property type="match status" value="1"/>
</dbReference>
<dbReference type="InterPro" id="IPR036431">
    <property type="entry name" value="ARID_dom_sf"/>
</dbReference>
<feature type="compositionally biased region" description="Polar residues" evidence="1">
    <location>
        <begin position="266"/>
        <end position="304"/>
    </location>
</feature>
<dbReference type="GO" id="GO:0005654">
    <property type="term" value="C:nucleoplasm"/>
    <property type="evidence" value="ECO:0007669"/>
    <property type="project" value="TreeGrafter"/>
</dbReference>
<dbReference type="SUPFAM" id="SSF46774">
    <property type="entry name" value="ARID-like"/>
    <property type="match status" value="1"/>
</dbReference>
<dbReference type="SMART" id="SM00501">
    <property type="entry name" value="BRIGHT"/>
    <property type="match status" value="1"/>
</dbReference>
<evidence type="ECO:0000259" key="2">
    <source>
        <dbReference type="PROSITE" id="PS51011"/>
    </source>
</evidence>
<dbReference type="WBParaSite" id="EVEC_0000024601-mRNA-1">
    <property type="protein sequence ID" value="EVEC_0000024601-mRNA-1"/>
    <property type="gene ID" value="EVEC_0000024601"/>
</dbReference>
<feature type="compositionally biased region" description="Polar residues" evidence="1">
    <location>
        <begin position="7"/>
        <end position="25"/>
    </location>
</feature>
<dbReference type="GO" id="GO:0003677">
    <property type="term" value="F:DNA binding"/>
    <property type="evidence" value="ECO:0007669"/>
    <property type="project" value="InterPro"/>
</dbReference>
<feature type="region of interest" description="Disordered" evidence="1">
    <location>
        <begin position="1"/>
        <end position="65"/>
    </location>
</feature>
<reference evidence="5" key="1">
    <citation type="submission" date="2017-02" db="UniProtKB">
        <authorList>
            <consortium name="WormBaseParasite"/>
        </authorList>
    </citation>
    <scope>IDENTIFICATION</scope>
</reference>
<gene>
    <name evidence="3" type="ORF">EVEC_LOCUS177</name>
</gene>
<dbReference type="InterPro" id="IPR001606">
    <property type="entry name" value="ARID_dom"/>
</dbReference>
<keyword evidence="4" id="KW-1185">Reference proteome</keyword>
<accession>A0A0N4USW2</accession>
<evidence type="ECO:0000313" key="5">
    <source>
        <dbReference type="WBParaSite" id="EVEC_0000024601-mRNA-1"/>
    </source>
</evidence>